<dbReference type="SUPFAM" id="SSF54695">
    <property type="entry name" value="POZ domain"/>
    <property type="match status" value="1"/>
</dbReference>
<dbReference type="Gene3D" id="1.25.40.420">
    <property type="match status" value="1"/>
</dbReference>
<keyword evidence="2" id="KW-0677">Repeat</keyword>
<dbReference type="InterPro" id="IPR011705">
    <property type="entry name" value="BACK"/>
</dbReference>
<dbReference type="Proteomes" id="UP000054721">
    <property type="component" value="Unassembled WGS sequence"/>
</dbReference>
<dbReference type="PANTHER" id="PTHR24412:SF497">
    <property type="entry name" value="KELCH-LIKE PROTEIN 18"/>
    <property type="match status" value="1"/>
</dbReference>
<dbReference type="InterPro" id="IPR006652">
    <property type="entry name" value="Kelch_1"/>
</dbReference>
<accession>A0A0V1LS04</accession>
<dbReference type="Pfam" id="PF07707">
    <property type="entry name" value="BACK"/>
    <property type="match status" value="1"/>
</dbReference>
<dbReference type="Pfam" id="PF00651">
    <property type="entry name" value="BTB"/>
    <property type="match status" value="1"/>
</dbReference>
<dbReference type="PANTHER" id="PTHR24412">
    <property type="entry name" value="KELCH PROTEIN"/>
    <property type="match status" value="1"/>
</dbReference>
<dbReference type="InterPro" id="IPR000210">
    <property type="entry name" value="BTB/POZ_dom"/>
</dbReference>
<dbReference type="Pfam" id="PF01344">
    <property type="entry name" value="Kelch_1"/>
    <property type="match status" value="4"/>
</dbReference>
<dbReference type="SMART" id="SM00225">
    <property type="entry name" value="BTB"/>
    <property type="match status" value="1"/>
</dbReference>
<evidence type="ECO:0000313" key="6">
    <source>
        <dbReference type="Proteomes" id="UP000054721"/>
    </source>
</evidence>
<keyword evidence="6" id="KW-1185">Reference proteome</keyword>
<dbReference type="SUPFAM" id="SSF117281">
    <property type="entry name" value="Kelch motif"/>
    <property type="match status" value="2"/>
</dbReference>
<evidence type="ECO:0000313" key="5">
    <source>
        <dbReference type="EMBL" id="KRZ62314.1"/>
    </source>
</evidence>
<dbReference type="EMBL" id="JYDW01000010">
    <property type="protein sequence ID" value="KRZ62314.1"/>
    <property type="molecule type" value="Genomic_DNA"/>
</dbReference>
<evidence type="ECO:0000259" key="4">
    <source>
        <dbReference type="PROSITE" id="PS50097"/>
    </source>
</evidence>
<dbReference type="InterPro" id="IPR011333">
    <property type="entry name" value="SKP1/BTB/POZ_sf"/>
</dbReference>
<evidence type="ECO:0000256" key="3">
    <source>
        <dbReference type="SAM" id="MobiDB-lite"/>
    </source>
</evidence>
<comment type="caution">
    <text evidence="5">The sequence shown here is derived from an EMBL/GenBank/DDBJ whole genome shotgun (WGS) entry which is preliminary data.</text>
</comment>
<dbReference type="Gene3D" id="2.120.10.80">
    <property type="entry name" value="Kelch-type beta propeller"/>
    <property type="match status" value="2"/>
</dbReference>
<organism evidence="5 6">
    <name type="scientific">Trichinella nativa</name>
    <dbReference type="NCBI Taxonomy" id="6335"/>
    <lineage>
        <taxon>Eukaryota</taxon>
        <taxon>Metazoa</taxon>
        <taxon>Ecdysozoa</taxon>
        <taxon>Nematoda</taxon>
        <taxon>Enoplea</taxon>
        <taxon>Dorylaimia</taxon>
        <taxon>Trichinellida</taxon>
        <taxon>Trichinellidae</taxon>
        <taxon>Trichinella</taxon>
    </lineage>
</organism>
<dbReference type="SMART" id="SM00612">
    <property type="entry name" value="Kelch"/>
    <property type="match status" value="6"/>
</dbReference>
<dbReference type="FunFam" id="1.25.40.420:FF:000001">
    <property type="entry name" value="Kelch-like family member 12"/>
    <property type="match status" value="1"/>
</dbReference>
<proteinExistence type="predicted"/>
<sequence length="764" mass="86311">MLAQKQGCSRCKRSSESNADEYIERKRFLTEEEVSSRLNNVHFTEPSSSAVSIAEAKNSIPEVEPLEEEEEEEEDGDDDEEEKIIRDADTSVELSDELKFILELKNIWKTRVHYPQLSNRRMEVVPWTPLPKSFSSFDEEDEKLSQIVENNSEYRYKYLYVLYVKLVVSLFCSPMANSVQHVLESKCLEGLPNHDSFPKSAFQCFEELRRLGKLCDVTLLVNGSKFHAHRIVLAATIPYFKAMFTHDMAEKSLHQITVQGVNEDVLESLINYCYTGRLTISSESVQSLLIGASYLQMDLIVEACCKLMMQSLCVTNAVAMLRFSRDFACEMLHLEAIRYVLANFVTVSKTDEFLNLTFEEIFPLLSNDELLLSGEEDVFQAATRWVKHNAKEREVHLPTLLACVRFPLLDLHYLTNWVESEPLVAGNEHCLKLINEAEEYFVRPDRRPLLKTFKNYPRFCSASTKMLFAVGGLDYVGYPSCQVHRLLSCGNTWIAVEPMNLFRARVGVAVTLNKLFVIGGNFMFKPLRQVEVYDLGISKWKSVASLTAKRSALGAVAYGDHIYVSYCLKINFVGNFSFIQGHNGFSSLSSVEKYSIKDDKWTLSPSMRKCRSAPAVVLLDGRIFVIGGHDGIEIFNSVECFDPSTGLWTFVSPMLTRRCRLGAAVLNGKIYVAGGCNGTHFLRSVECYDPVKDEWSFVCNMNVARSRISVAEYQGKIYAAGGYDGINNLCTVEVFTPETNSFQYGPCLNGHEGSLSIAAVPVNF</sequence>
<feature type="compositionally biased region" description="Polar residues" evidence="3">
    <location>
        <begin position="36"/>
        <end position="51"/>
    </location>
</feature>
<feature type="region of interest" description="Disordered" evidence="3">
    <location>
        <begin position="1"/>
        <end position="88"/>
    </location>
</feature>
<dbReference type="Gene3D" id="3.30.710.10">
    <property type="entry name" value="Potassium Channel Kv1.1, Chain A"/>
    <property type="match status" value="1"/>
</dbReference>
<dbReference type="STRING" id="6335.A0A0V1LS04"/>
<protein>
    <submittedName>
        <fullName evidence="5">Kelch-like protein 18</fullName>
    </submittedName>
</protein>
<feature type="domain" description="BTB" evidence="4">
    <location>
        <begin position="215"/>
        <end position="282"/>
    </location>
</feature>
<dbReference type="SMART" id="SM00875">
    <property type="entry name" value="BACK"/>
    <property type="match status" value="1"/>
</dbReference>
<dbReference type="PROSITE" id="PS50097">
    <property type="entry name" value="BTB"/>
    <property type="match status" value="1"/>
</dbReference>
<name>A0A0V1LS04_9BILA</name>
<dbReference type="AlphaFoldDB" id="A0A0V1LS04"/>
<dbReference type="OrthoDB" id="20684at2759"/>
<evidence type="ECO:0000256" key="1">
    <source>
        <dbReference type="ARBA" id="ARBA00022441"/>
    </source>
</evidence>
<evidence type="ECO:0000256" key="2">
    <source>
        <dbReference type="ARBA" id="ARBA00022737"/>
    </source>
</evidence>
<keyword evidence="1" id="KW-0880">Kelch repeat</keyword>
<feature type="compositionally biased region" description="Acidic residues" evidence="3">
    <location>
        <begin position="64"/>
        <end position="82"/>
    </location>
</feature>
<gene>
    <name evidence="5" type="ORF">T02_743</name>
</gene>
<reference evidence="5 6" key="1">
    <citation type="submission" date="2015-05" db="EMBL/GenBank/DDBJ databases">
        <title>Evolution of Trichinella species and genotypes.</title>
        <authorList>
            <person name="Korhonen P.K."/>
            <person name="Edoardo P."/>
            <person name="Giuseppe L.R."/>
            <person name="Gasser R.B."/>
        </authorList>
    </citation>
    <scope>NUCLEOTIDE SEQUENCE [LARGE SCALE GENOMIC DNA]</scope>
    <source>
        <strain evidence="5">ISS10</strain>
    </source>
</reference>
<dbReference type="InterPro" id="IPR015915">
    <property type="entry name" value="Kelch-typ_b-propeller"/>
</dbReference>